<evidence type="ECO:0000313" key="1">
    <source>
        <dbReference type="EMBL" id="QCP53466.1"/>
    </source>
</evidence>
<accession>A0A4P8IYE8</accession>
<reference evidence="1 2" key="1">
    <citation type="submission" date="2019-05" db="EMBL/GenBank/DDBJ databases">
        <title>Burkholderia sp. DHOD12, isolated from subtropical forest soil.</title>
        <authorList>
            <person name="Gao Z.-H."/>
            <person name="Qiu L.-H."/>
        </authorList>
    </citation>
    <scope>NUCLEOTIDE SEQUENCE [LARGE SCALE GENOMIC DNA]</scope>
    <source>
        <strain evidence="1 2">DHOD12</strain>
    </source>
</reference>
<protein>
    <submittedName>
        <fullName evidence="1">Uncharacterized protein</fullName>
    </submittedName>
</protein>
<name>A0A4P8IYE8_9BURK</name>
<proteinExistence type="predicted"/>
<dbReference type="KEGG" id="tvl:FAZ95_30965"/>
<dbReference type="Proteomes" id="UP000298656">
    <property type="component" value="Chromosome 2"/>
</dbReference>
<gene>
    <name evidence="1" type="ORF">FAZ95_30965</name>
</gene>
<organism evidence="1 2">
    <name type="scientific">Trinickia violacea</name>
    <dbReference type="NCBI Taxonomy" id="2571746"/>
    <lineage>
        <taxon>Bacteria</taxon>
        <taxon>Pseudomonadati</taxon>
        <taxon>Pseudomonadota</taxon>
        <taxon>Betaproteobacteria</taxon>
        <taxon>Burkholderiales</taxon>
        <taxon>Burkholderiaceae</taxon>
        <taxon>Trinickia</taxon>
    </lineage>
</organism>
<dbReference type="RefSeq" id="WP_137336236.1">
    <property type="nucleotide sequence ID" value="NZ_CP040078.1"/>
</dbReference>
<evidence type="ECO:0000313" key="2">
    <source>
        <dbReference type="Proteomes" id="UP000298656"/>
    </source>
</evidence>
<sequence length="103" mass="11651">MSNLSQGDNWRDIAATLGHYFESRSIPFHIEERANGTLHIGFESAGHPATVTVSFDESAYRDLERFDDEAKRRALSRIESEFARLMNRGGPSALAGEFRIHRV</sequence>
<dbReference type="AlphaFoldDB" id="A0A4P8IYE8"/>
<keyword evidence="2" id="KW-1185">Reference proteome</keyword>
<dbReference type="EMBL" id="CP040078">
    <property type="protein sequence ID" value="QCP53466.1"/>
    <property type="molecule type" value="Genomic_DNA"/>
</dbReference>
<dbReference type="OrthoDB" id="9017758at2"/>